<feature type="domain" description="FAD-binding" evidence="1">
    <location>
        <begin position="5"/>
        <end position="164"/>
    </location>
</feature>
<dbReference type="InterPro" id="IPR002938">
    <property type="entry name" value="FAD-bd"/>
</dbReference>
<dbReference type="InterPro" id="IPR051704">
    <property type="entry name" value="FAD_aromatic-hydroxylase"/>
</dbReference>
<dbReference type="AlphaFoldDB" id="A0A8J4AFK6"/>
<dbReference type="PANTHER" id="PTHR46865:SF2">
    <property type="entry name" value="MONOOXYGENASE"/>
    <property type="match status" value="1"/>
</dbReference>
<dbReference type="Proteomes" id="UP000614996">
    <property type="component" value="Unassembled WGS sequence"/>
</dbReference>
<dbReference type="Gene3D" id="3.50.50.60">
    <property type="entry name" value="FAD/NAD(P)-binding domain"/>
    <property type="match status" value="1"/>
</dbReference>
<dbReference type="Pfam" id="PF01494">
    <property type="entry name" value="FAD_binding_3"/>
    <property type="match status" value="1"/>
</dbReference>
<organism evidence="2 3">
    <name type="scientific">Actinocatenispora comari</name>
    <dbReference type="NCBI Taxonomy" id="2807577"/>
    <lineage>
        <taxon>Bacteria</taxon>
        <taxon>Bacillati</taxon>
        <taxon>Actinomycetota</taxon>
        <taxon>Actinomycetes</taxon>
        <taxon>Micromonosporales</taxon>
        <taxon>Micromonosporaceae</taxon>
        <taxon>Actinocatenispora</taxon>
    </lineage>
</organism>
<keyword evidence="3" id="KW-1185">Reference proteome</keyword>
<dbReference type="InterPro" id="IPR036188">
    <property type="entry name" value="FAD/NAD-bd_sf"/>
</dbReference>
<gene>
    <name evidence="2" type="ORF">NUM_56750</name>
</gene>
<evidence type="ECO:0000313" key="2">
    <source>
        <dbReference type="EMBL" id="GIL30421.1"/>
    </source>
</evidence>
<dbReference type="PANTHER" id="PTHR46865">
    <property type="entry name" value="OXIDOREDUCTASE-RELATED"/>
    <property type="match status" value="1"/>
</dbReference>
<dbReference type="EMBL" id="BOPO01000117">
    <property type="protein sequence ID" value="GIL30421.1"/>
    <property type="molecule type" value="Genomic_DNA"/>
</dbReference>
<dbReference type="RefSeq" id="WP_207128070.1">
    <property type="nucleotide sequence ID" value="NZ_BOPO01000117.1"/>
</dbReference>
<accession>A0A8J4AFK6</accession>
<sequence>MTRTALISGGSIAGPALAYWLNRYGFAVTVVEKAPAVRGGGYPIDVRGTALEVIRRMGRYDRLRAAHLHMGRMTFLRDDGRRVASLRLDRLGGADGGDTELPRGALTELLYDAVAGDVEFRFGDSIAELTDHDGGVDVRFAGGGTGRYDVVVGADGLHSNTRRLVFGPEEQFHHYLGHCFAGFSMPNHLGLDHEGVASTAPGRIAVLYAAGEPDRVHGFLSFGRTDPPFAAFRDPAAQRALVASVFAGGGWEVPRMVAAMRTADDLFFDVVSQIRMPAWSRGRVGLVGDAAYAPSFLSGQGSSIALVGAYVLAGELAATTDHRAAFAAYERRMRRFVADNQALANGGASVAVAPATRRGLWARNQLYRVAPLLLRFGAFGGRVAKVKSSLTLPDHTADPALTAR</sequence>
<evidence type="ECO:0000259" key="1">
    <source>
        <dbReference type="Pfam" id="PF01494"/>
    </source>
</evidence>
<name>A0A8J4AFK6_9ACTN</name>
<evidence type="ECO:0000313" key="3">
    <source>
        <dbReference type="Proteomes" id="UP000614996"/>
    </source>
</evidence>
<comment type="caution">
    <text evidence="2">The sequence shown here is derived from an EMBL/GenBank/DDBJ whole genome shotgun (WGS) entry which is preliminary data.</text>
</comment>
<reference evidence="3" key="1">
    <citation type="journal article" date="2021" name="Int. J. Syst. Evol. Microbiol.">
        <title>Actinocatenispora comari sp. nov., an endophytic actinomycete isolated from aerial parts of Comarum salesowianum.</title>
        <authorList>
            <person name="Oyunbileg N."/>
            <person name="Iizaka Y."/>
            <person name="Hamada M."/>
            <person name="Davaapurev B.O."/>
            <person name="Fukumoto A."/>
            <person name="Tsetseg B."/>
            <person name="Kato F."/>
            <person name="Tamura T."/>
            <person name="Batkhuu J."/>
            <person name="Anzai Y."/>
        </authorList>
    </citation>
    <scope>NUCLEOTIDE SEQUENCE [LARGE SCALE GENOMIC DNA]</scope>
    <source>
        <strain evidence="3">NUM-2625</strain>
    </source>
</reference>
<dbReference type="GO" id="GO:0071949">
    <property type="term" value="F:FAD binding"/>
    <property type="evidence" value="ECO:0007669"/>
    <property type="project" value="InterPro"/>
</dbReference>
<proteinExistence type="predicted"/>
<protein>
    <submittedName>
        <fullName evidence="2">FAD-dependent oxidoreductase</fullName>
    </submittedName>
</protein>
<dbReference type="SUPFAM" id="SSF51905">
    <property type="entry name" value="FAD/NAD(P)-binding domain"/>
    <property type="match status" value="1"/>
</dbReference>
<dbReference type="PRINTS" id="PR00420">
    <property type="entry name" value="RNGMNOXGNASE"/>
</dbReference>
<dbReference type="Gene3D" id="3.30.9.10">
    <property type="entry name" value="D-Amino Acid Oxidase, subunit A, domain 2"/>
    <property type="match status" value="1"/>
</dbReference>